<dbReference type="STRING" id="89524.SAMN05444370_111122"/>
<dbReference type="AlphaFoldDB" id="A0A1H4DYS0"/>
<evidence type="ECO:0000256" key="2">
    <source>
        <dbReference type="ARBA" id="ARBA00009853"/>
    </source>
</evidence>
<feature type="transmembrane region" description="Helical" evidence="6">
    <location>
        <begin position="282"/>
        <end position="300"/>
    </location>
</feature>
<feature type="transmembrane region" description="Helical" evidence="6">
    <location>
        <begin position="225"/>
        <end position="244"/>
    </location>
</feature>
<feature type="domain" description="EamA" evidence="7">
    <location>
        <begin position="21"/>
        <end position="159"/>
    </location>
</feature>
<keyword evidence="5 6" id="KW-0472">Membrane</keyword>
<feature type="transmembrane region" description="Helical" evidence="6">
    <location>
        <begin position="90"/>
        <end position="110"/>
    </location>
</feature>
<feature type="transmembrane region" description="Helical" evidence="6">
    <location>
        <begin position="256"/>
        <end position="276"/>
    </location>
</feature>
<dbReference type="GO" id="GO:0016020">
    <property type="term" value="C:membrane"/>
    <property type="evidence" value="ECO:0007669"/>
    <property type="project" value="UniProtKB-SubCell"/>
</dbReference>
<evidence type="ECO:0000313" key="9">
    <source>
        <dbReference type="Proteomes" id="UP000198703"/>
    </source>
</evidence>
<evidence type="ECO:0000256" key="3">
    <source>
        <dbReference type="ARBA" id="ARBA00022692"/>
    </source>
</evidence>
<dbReference type="SUPFAM" id="SSF103481">
    <property type="entry name" value="Multidrug resistance efflux transporter EmrE"/>
    <property type="match status" value="2"/>
</dbReference>
<keyword evidence="3 6" id="KW-0812">Transmembrane</keyword>
<protein>
    <submittedName>
        <fullName evidence="8">Threonine/homoserine efflux transporter RhtA</fullName>
    </submittedName>
</protein>
<name>A0A1H4DYS0_9RHOB</name>
<sequence>MPAAPVKAQGAADAALAANLRGAGWMLLSVLGATGMTVFVRQLTPELHTSMIAFLRSVVGLLFLAPLLLRSKADARPRIPSPFSLKRPGLHLIRGLLIAVAINLGFYAIWTLPLAMATILFFLAPVFSTMLAPAMVGEHVGLRRWVAVGVGFLGALVVLRPGFAAFEIGAAAAVASSLCFALALLIGKIAARADGANAVFATSGILSAVMTLPLALPFWELPSAGWVWFTLALLAAASSLRGYADIRALAAAEASFVAPVSYLRLPAAALAGWALFGETVDGWTWAGATIVVGAALFIALRERALGRASRRAAAAGPPALGG</sequence>
<accession>A0A1H4DYS0</accession>
<organism evidence="8 9">
    <name type="scientific">Rubrimonas cliftonensis</name>
    <dbReference type="NCBI Taxonomy" id="89524"/>
    <lineage>
        <taxon>Bacteria</taxon>
        <taxon>Pseudomonadati</taxon>
        <taxon>Pseudomonadota</taxon>
        <taxon>Alphaproteobacteria</taxon>
        <taxon>Rhodobacterales</taxon>
        <taxon>Paracoccaceae</taxon>
        <taxon>Rubrimonas</taxon>
    </lineage>
</organism>
<keyword evidence="4 6" id="KW-1133">Transmembrane helix</keyword>
<evidence type="ECO:0000256" key="5">
    <source>
        <dbReference type="ARBA" id="ARBA00023136"/>
    </source>
</evidence>
<keyword evidence="9" id="KW-1185">Reference proteome</keyword>
<dbReference type="PANTHER" id="PTHR22911">
    <property type="entry name" value="ACYL-MALONYL CONDENSING ENZYME-RELATED"/>
    <property type="match status" value="1"/>
</dbReference>
<comment type="similarity">
    <text evidence="2">Belongs to the drug/metabolite transporter (DMT) superfamily. 10 TMS drug/metabolite exporter (DME) (TC 2.A.7.3) family.</text>
</comment>
<feature type="transmembrane region" description="Helical" evidence="6">
    <location>
        <begin position="198"/>
        <end position="219"/>
    </location>
</feature>
<evidence type="ECO:0000259" key="7">
    <source>
        <dbReference type="Pfam" id="PF00892"/>
    </source>
</evidence>
<dbReference type="InterPro" id="IPR000620">
    <property type="entry name" value="EamA_dom"/>
</dbReference>
<dbReference type="InterPro" id="IPR037185">
    <property type="entry name" value="EmrE-like"/>
</dbReference>
<feature type="transmembrane region" description="Helical" evidence="6">
    <location>
        <begin position="145"/>
        <end position="162"/>
    </location>
</feature>
<dbReference type="PANTHER" id="PTHR22911:SF6">
    <property type="entry name" value="SOLUTE CARRIER FAMILY 35 MEMBER G1"/>
    <property type="match status" value="1"/>
</dbReference>
<reference evidence="8 9" key="1">
    <citation type="submission" date="2016-10" db="EMBL/GenBank/DDBJ databases">
        <authorList>
            <person name="de Groot N.N."/>
        </authorList>
    </citation>
    <scope>NUCLEOTIDE SEQUENCE [LARGE SCALE GENOMIC DNA]</scope>
    <source>
        <strain evidence="8 9">DSM 15345</strain>
    </source>
</reference>
<proteinExistence type="inferred from homology"/>
<evidence type="ECO:0000256" key="6">
    <source>
        <dbReference type="SAM" id="Phobius"/>
    </source>
</evidence>
<feature type="transmembrane region" description="Helical" evidence="6">
    <location>
        <begin position="25"/>
        <end position="44"/>
    </location>
</feature>
<dbReference type="EMBL" id="FNQM01000011">
    <property type="protein sequence ID" value="SEA77924.1"/>
    <property type="molecule type" value="Genomic_DNA"/>
</dbReference>
<feature type="transmembrane region" description="Helical" evidence="6">
    <location>
        <begin position="116"/>
        <end position="136"/>
    </location>
</feature>
<dbReference type="RefSeq" id="WP_175478945.1">
    <property type="nucleotide sequence ID" value="NZ_FNQM01000011.1"/>
</dbReference>
<evidence type="ECO:0000256" key="4">
    <source>
        <dbReference type="ARBA" id="ARBA00022989"/>
    </source>
</evidence>
<evidence type="ECO:0000313" key="8">
    <source>
        <dbReference type="EMBL" id="SEA77924.1"/>
    </source>
</evidence>
<gene>
    <name evidence="8" type="ORF">SAMN05444370_111122</name>
</gene>
<feature type="transmembrane region" description="Helical" evidence="6">
    <location>
        <begin position="50"/>
        <end position="69"/>
    </location>
</feature>
<feature type="transmembrane region" description="Helical" evidence="6">
    <location>
        <begin position="168"/>
        <end position="186"/>
    </location>
</feature>
<dbReference type="Proteomes" id="UP000198703">
    <property type="component" value="Unassembled WGS sequence"/>
</dbReference>
<comment type="subcellular location">
    <subcellularLocation>
        <location evidence="1">Membrane</location>
        <topology evidence="1">Multi-pass membrane protein</topology>
    </subcellularLocation>
</comment>
<dbReference type="Pfam" id="PF00892">
    <property type="entry name" value="EamA"/>
    <property type="match status" value="1"/>
</dbReference>
<evidence type="ECO:0000256" key="1">
    <source>
        <dbReference type="ARBA" id="ARBA00004141"/>
    </source>
</evidence>